<sequence>PYDPWFAGGFLNYYYFGFVIVGTLVHPTGIAPATAYNLAVPTLFALTALGAWCVAFNLVAIAKSATTEEKSDTPEPFLRRERRAIATGLAAAAFVVLLGPITQALWFLPGSAKADPTLPADCQQLTTYASQQACRGRSEWAFWDATRLVGMSQQDSTINEFPFFTFLFADMHAHMMSLPLALLALGLMVALIKGATPPGERRWRFDGAHVLAIALLALVIGALRATNTWDFPAYLALGMLTLGLLAWRRLQLGASMPHTALAWLGGALALLVGSSMLFLPFLRSFATDYAGFELWRGTRTSAADILRINGLW</sequence>
<feature type="transmembrane region" description="Helical" evidence="1">
    <location>
        <begin position="83"/>
        <end position="108"/>
    </location>
</feature>
<evidence type="ECO:0000256" key="1">
    <source>
        <dbReference type="SAM" id="Phobius"/>
    </source>
</evidence>
<comment type="caution">
    <text evidence="2">The sequence shown here is derived from an EMBL/GenBank/DDBJ whole genome shotgun (WGS) entry which is preliminary data.</text>
</comment>
<feature type="non-terminal residue" evidence="2">
    <location>
        <position position="312"/>
    </location>
</feature>
<gene>
    <name evidence="2" type="ORF">SE17_37655</name>
</gene>
<dbReference type="AlphaFoldDB" id="A0A0P9DEK8"/>
<dbReference type="PANTHER" id="PTHR10790">
    <property type="entry name" value="TPR-DOMAIN CONTAINING PROTEIN"/>
    <property type="match status" value="1"/>
</dbReference>
<evidence type="ECO:0000313" key="2">
    <source>
        <dbReference type="EMBL" id="KPV48514.1"/>
    </source>
</evidence>
<dbReference type="Pfam" id="PF10060">
    <property type="entry name" value="DUF2298"/>
    <property type="match status" value="1"/>
</dbReference>
<dbReference type="InterPro" id="IPR011990">
    <property type="entry name" value="TPR-like_helical_dom_sf"/>
</dbReference>
<feature type="transmembrane region" description="Helical" evidence="1">
    <location>
        <begin position="43"/>
        <end position="62"/>
    </location>
</feature>
<feature type="transmembrane region" description="Helical" evidence="1">
    <location>
        <begin position="207"/>
        <end position="225"/>
    </location>
</feature>
<reference evidence="2 3" key="1">
    <citation type="submission" date="2015-09" db="EMBL/GenBank/DDBJ databases">
        <title>Draft genome sequence of Kouleothrix aurantiaca JCM 19913.</title>
        <authorList>
            <person name="Hemp J."/>
        </authorList>
    </citation>
    <scope>NUCLEOTIDE SEQUENCE [LARGE SCALE GENOMIC DNA]</scope>
    <source>
        <strain evidence="2 3">COM-B</strain>
    </source>
</reference>
<keyword evidence="1" id="KW-1133">Transmembrane helix</keyword>
<dbReference type="PANTHER" id="PTHR10790:SF51">
    <property type="entry name" value="TETRATRICOPEPTIDE REPEAT PROTEIN"/>
    <property type="match status" value="1"/>
</dbReference>
<feature type="non-terminal residue" evidence="2">
    <location>
        <position position="1"/>
    </location>
</feature>
<dbReference type="Proteomes" id="UP000050509">
    <property type="component" value="Unassembled WGS sequence"/>
</dbReference>
<accession>A0A0P9DEK8</accession>
<feature type="transmembrane region" description="Helical" evidence="1">
    <location>
        <begin position="12"/>
        <end position="31"/>
    </location>
</feature>
<dbReference type="EMBL" id="LJCR01002591">
    <property type="protein sequence ID" value="KPV48514.1"/>
    <property type="molecule type" value="Genomic_DNA"/>
</dbReference>
<proteinExistence type="predicted"/>
<keyword evidence="1" id="KW-0472">Membrane</keyword>
<evidence type="ECO:0000313" key="3">
    <source>
        <dbReference type="Proteomes" id="UP000050509"/>
    </source>
</evidence>
<feature type="transmembrane region" description="Helical" evidence="1">
    <location>
        <begin position="260"/>
        <end position="282"/>
    </location>
</feature>
<dbReference type="SUPFAM" id="SSF48452">
    <property type="entry name" value="TPR-like"/>
    <property type="match status" value="1"/>
</dbReference>
<dbReference type="InterPro" id="IPR018746">
    <property type="entry name" value="DUF2298"/>
</dbReference>
<organism evidence="2 3">
    <name type="scientific">Kouleothrix aurantiaca</name>
    <dbReference type="NCBI Taxonomy" id="186479"/>
    <lineage>
        <taxon>Bacteria</taxon>
        <taxon>Bacillati</taxon>
        <taxon>Chloroflexota</taxon>
        <taxon>Chloroflexia</taxon>
        <taxon>Chloroflexales</taxon>
        <taxon>Roseiflexineae</taxon>
        <taxon>Roseiflexaceae</taxon>
        <taxon>Kouleothrix</taxon>
    </lineage>
</organism>
<keyword evidence="1" id="KW-0812">Transmembrane</keyword>
<keyword evidence="3" id="KW-1185">Reference proteome</keyword>
<name>A0A0P9DEK8_9CHLR</name>
<feature type="transmembrane region" description="Helical" evidence="1">
    <location>
        <begin position="176"/>
        <end position="195"/>
    </location>
</feature>
<feature type="transmembrane region" description="Helical" evidence="1">
    <location>
        <begin position="231"/>
        <end position="248"/>
    </location>
</feature>
<protein>
    <submittedName>
        <fullName evidence="2">Uncharacterized protein</fullName>
    </submittedName>
</protein>